<accession>A0A3B0UGS6</accession>
<dbReference type="EMBL" id="UOES01000013">
    <property type="protein sequence ID" value="VAW25752.1"/>
    <property type="molecule type" value="Genomic_DNA"/>
</dbReference>
<reference evidence="1" key="1">
    <citation type="submission" date="2018-06" db="EMBL/GenBank/DDBJ databases">
        <authorList>
            <person name="Zhirakovskaya E."/>
        </authorList>
    </citation>
    <scope>NUCLEOTIDE SEQUENCE</scope>
</reference>
<gene>
    <name evidence="1" type="ORF">MNBD_BACTEROID06-316</name>
</gene>
<organism evidence="1">
    <name type="scientific">hydrothermal vent metagenome</name>
    <dbReference type="NCBI Taxonomy" id="652676"/>
    <lineage>
        <taxon>unclassified sequences</taxon>
        <taxon>metagenomes</taxon>
        <taxon>ecological metagenomes</taxon>
    </lineage>
</organism>
<dbReference type="AlphaFoldDB" id="A0A3B0UGS6"/>
<name>A0A3B0UGS6_9ZZZZ</name>
<proteinExistence type="predicted"/>
<sequence>RDVYIQNPYNSSKKYFCVQSVAVNGQTIISSPNSSALTIDLSSFNLNDSISIIVFHYAECLPKFLNPRVLKSGSGFSIVQPMADNASIFWISTGEQDKNAYFELEKKFLDGWKTIHRVEAKGDIDNNQYSIGVVHYAGDNQFRLHYVSETFSVYSNIFEFYSTADPISFYPTEDVDEIISLSKATDYQIKDASGKLYKKGFALDIFVRELKPGEYILIIENREEPFYKPEPEIELPPVRKKKKR</sequence>
<feature type="non-terminal residue" evidence="1">
    <location>
        <position position="1"/>
    </location>
</feature>
<evidence type="ECO:0000313" key="1">
    <source>
        <dbReference type="EMBL" id="VAW25752.1"/>
    </source>
</evidence>
<protein>
    <submittedName>
        <fullName evidence="1">Uncharacterized protein</fullName>
    </submittedName>
</protein>